<dbReference type="AlphaFoldDB" id="A0A3B0V2R1"/>
<protein>
    <submittedName>
        <fullName evidence="1">Uncharacterized protein</fullName>
    </submittedName>
</protein>
<evidence type="ECO:0000313" key="1">
    <source>
        <dbReference type="EMBL" id="VAW37805.1"/>
    </source>
</evidence>
<sequence length="247" mass="28144">MRAFDFSDAGDWLAWVQATDDNEGETTLPTGWVQGHMLTIYSPEQLGFSGELQTITGTIETWERFEAAIVDAEGVSYRFDLGSYYSFQGLPVDPLRPFPNTLPLLETMQSGQSVTLTGRQTIDGHFYLLWGEAVALEDEMLVLYRPFFDLYRFDPLILSQYPMAATLYLRGPWAQVRAFLIDEPNNALPDSILTLDADQDVIIKGRLESTDPPRLALNEFYYLDGECELMMSDVQQCKYYQPVEIEN</sequence>
<gene>
    <name evidence="1" type="ORF">MNBD_CHLOROFLEXI01-1112</name>
</gene>
<organism evidence="1">
    <name type="scientific">hydrothermal vent metagenome</name>
    <dbReference type="NCBI Taxonomy" id="652676"/>
    <lineage>
        <taxon>unclassified sequences</taxon>
        <taxon>metagenomes</taxon>
        <taxon>ecological metagenomes</taxon>
    </lineage>
</organism>
<name>A0A3B0V2R1_9ZZZZ</name>
<proteinExistence type="predicted"/>
<reference evidence="1" key="1">
    <citation type="submission" date="2018-06" db="EMBL/GenBank/DDBJ databases">
        <authorList>
            <person name="Zhirakovskaya E."/>
        </authorList>
    </citation>
    <scope>NUCLEOTIDE SEQUENCE</scope>
</reference>
<dbReference type="EMBL" id="UOEU01000679">
    <property type="protein sequence ID" value="VAW37805.1"/>
    <property type="molecule type" value="Genomic_DNA"/>
</dbReference>
<accession>A0A3B0V2R1</accession>